<dbReference type="RefSeq" id="WP_377475115.1">
    <property type="nucleotide sequence ID" value="NZ_JBHLWN010000124.1"/>
</dbReference>
<reference evidence="1 2" key="1">
    <citation type="submission" date="2024-09" db="EMBL/GenBank/DDBJ databases">
        <authorList>
            <person name="Sun Q."/>
            <person name="Mori K."/>
        </authorList>
    </citation>
    <scope>NUCLEOTIDE SEQUENCE [LARGE SCALE GENOMIC DNA]</scope>
    <source>
        <strain evidence="1 2">CCM 7759</strain>
    </source>
</reference>
<comment type="caution">
    <text evidence="1">The sequence shown here is derived from an EMBL/GenBank/DDBJ whole genome shotgun (WGS) entry which is preliminary data.</text>
</comment>
<evidence type="ECO:0000313" key="1">
    <source>
        <dbReference type="EMBL" id="MFC0216691.1"/>
    </source>
</evidence>
<organism evidence="1 2">
    <name type="scientific">Paenibacillus chartarius</name>
    <dbReference type="NCBI Taxonomy" id="747481"/>
    <lineage>
        <taxon>Bacteria</taxon>
        <taxon>Bacillati</taxon>
        <taxon>Bacillota</taxon>
        <taxon>Bacilli</taxon>
        <taxon>Bacillales</taxon>
        <taxon>Paenibacillaceae</taxon>
        <taxon>Paenibacillus</taxon>
    </lineage>
</organism>
<accession>A0ABV6DVM1</accession>
<keyword evidence="2" id="KW-1185">Reference proteome</keyword>
<dbReference type="EMBL" id="JBHLWN010000124">
    <property type="protein sequence ID" value="MFC0216691.1"/>
    <property type="molecule type" value="Genomic_DNA"/>
</dbReference>
<proteinExistence type="predicted"/>
<sequence length="86" mass="10139">MTEEQVFTLDCKDVILREFIAADVEAFHALTWQPDIYGYLPGWNVSKEQRENWLLNYEIPGNKQFLKGVYEEGIGDDESWRRLILS</sequence>
<name>A0ABV6DVM1_9BACL</name>
<dbReference type="SUPFAM" id="SSF55729">
    <property type="entry name" value="Acyl-CoA N-acyltransferases (Nat)"/>
    <property type="match status" value="1"/>
</dbReference>
<dbReference type="Gene3D" id="3.40.630.30">
    <property type="match status" value="1"/>
</dbReference>
<protein>
    <recommendedName>
        <fullName evidence="3">GNAT family N-acetyltransferase</fullName>
    </recommendedName>
</protein>
<gene>
    <name evidence="1" type="ORF">ACFFK0_30290</name>
</gene>
<evidence type="ECO:0000313" key="2">
    <source>
        <dbReference type="Proteomes" id="UP001589776"/>
    </source>
</evidence>
<dbReference type="InterPro" id="IPR016181">
    <property type="entry name" value="Acyl_CoA_acyltransferase"/>
</dbReference>
<dbReference type="Proteomes" id="UP001589776">
    <property type="component" value="Unassembled WGS sequence"/>
</dbReference>
<evidence type="ECO:0008006" key="3">
    <source>
        <dbReference type="Google" id="ProtNLM"/>
    </source>
</evidence>